<reference evidence="3" key="1">
    <citation type="journal article" date="2019" name="Int. J. Syst. Evol. Microbiol.">
        <title>The Global Catalogue of Microorganisms (GCM) 10K type strain sequencing project: providing services to taxonomists for standard genome sequencing and annotation.</title>
        <authorList>
            <consortium name="The Broad Institute Genomics Platform"/>
            <consortium name="The Broad Institute Genome Sequencing Center for Infectious Disease"/>
            <person name="Wu L."/>
            <person name="Ma J."/>
        </authorList>
    </citation>
    <scope>NUCLEOTIDE SEQUENCE [LARGE SCALE GENOMIC DNA]</scope>
    <source>
        <strain evidence="3">CGMCC 1.16305</strain>
    </source>
</reference>
<evidence type="ECO:0000313" key="3">
    <source>
        <dbReference type="Proteomes" id="UP001596505"/>
    </source>
</evidence>
<keyword evidence="2" id="KW-0255">Endonuclease</keyword>
<dbReference type="RefSeq" id="WP_380965547.1">
    <property type="nucleotide sequence ID" value="NZ_JBHTCO010000010.1"/>
</dbReference>
<dbReference type="InterPro" id="IPR011335">
    <property type="entry name" value="Restrct_endonuc-II-like"/>
</dbReference>
<evidence type="ECO:0000313" key="2">
    <source>
        <dbReference type="EMBL" id="MFC7393097.1"/>
    </source>
</evidence>
<organism evidence="2 3">
    <name type="scientific">Scopulibacillus cellulosilyticus</name>
    <dbReference type="NCBI Taxonomy" id="2665665"/>
    <lineage>
        <taxon>Bacteria</taxon>
        <taxon>Bacillati</taxon>
        <taxon>Bacillota</taxon>
        <taxon>Bacilli</taxon>
        <taxon>Bacillales</taxon>
        <taxon>Sporolactobacillaceae</taxon>
        <taxon>Scopulibacillus</taxon>
    </lineage>
</organism>
<dbReference type="SUPFAM" id="SSF52980">
    <property type="entry name" value="Restriction endonuclease-like"/>
    <property type="match status" value="1"/>
</dbReference>
<feature type="domain" description="Putative restriction endonuclease" evidence="1">
    <location>
        <begin position="18"/>
        <end position="174"/>
    </location>
</feature>
<dbReference type="CDD" id="cd06260">
    <property type="entry name" value="DUF820-like"/>
    <property type="match status" value="1"/>
</dbReference>
<dbReference type="InterPro" id="IPR012296">
    <property type="entry name" value="Nuclease_put_TT1808"/>
</dbReference>
<dbReference type="GO" id="GO:0004519">
    <property type="term" value="F:endonuclease activity"/>
    <property type="evidence" value="ECO:0007669"/>
    <property type="project" value="UniProtKB-KW"/>
</dbReference>
<dbReference type="PANTHER" id="PTHR34107">
    <property type="entry name" value="SLL0198 PROTEIN-RELATED"/>
    <property type="match status" value="1"/>
</dbReference>
<keyword evidence="2" id="KW-0378">Hydrolase</keyword>
<dbReference type="Proteomes" id="UP001596505">
    <property type="component" value="Unassembled WGS sequence"/>
</dbReference>
<dbReference type="PANTHER" id="PTHR34107:SF4">
    <property type="entry name" value="SLL1222 PROTEIN"/>
    <property type="match status" value="1"/>
</dbReference>
<gene>
    <name evidence="2" type="ORF">ACFQRG_08985</name>
</gene>
<sequence length="196" mass="22149">MGAKKQENQVKEHSLTYADYAAMPDDGKRYELANGVLELMSPVPAPKHQLIAKILGSQLESTCQNKYILLYAPIDVILSEKEVRQPDIVMIHNSRAEMITKRGIEGAPDLVVEVLSPSSIKRDRGSKLQVYANYGIPEYWIVDPNYPILEQYVLNNDRYELAEVYDEDKSICSENLTCISFTMNDIINSLPELPNA</sequence>
<protein>
    <submittedName>
        <fullName evidence="2">Uma2 family endonuclease</fullName>
    </submittedName>
</protein>
<keyword evidence="3" id="KW-1185">Reference proteome</keyword>
<dbReference type="EMBL" id="JBHTCO010000010">
    <property type="protein sequence ID" value="MFC7393097.1"/>
    <property type="molecule type" value="Genomic_DNA"/>
</dbReference>
<dbReference type="Pfam" id="PF05685">
    <property type="entry name" value="Uma2"/>
    <property type="match status" value="1"/>
</dbReference>
<accession>A0ABW2PWT9</accession>
<name>A0ABW2PWT9_9BACL</name>
<evidence type="ECO:0000259" key="1">
    <source>
        <dbReference type="Pfam" id="PF05685"/>
    </source>
</evidence>
<comment type="caution">
    <text evidence="2">The sequence shown here is derived from an EMBL/GenBank/DDBJ whole genome shotgun (WGS) entry which is preliminary data.</text>
</comment>
<dbReference type="InterPro" id="IPR008538">
    <property type="entry name" value="Uma2"/>
</dbReference>
<proteinExistence type="predicted"/>
<dbReference type="Gene3D" id="3.90.1570.10">
    <property type="entry name" value="tt1808, chain A"/>
    <property type="match status" value="1"/>
</dbReference>
<keyword evidence="2" id="KW-0540">Nuclease</keyword>